<gene>
    <name evidence="2" type="ORF">HT576_22590</name>
</gene>
<reference evidence="2" key="1">
    <citation type="submission" date="2020-06" db="EMBL/GenBank/DDBJ databases">
        <title>Haloterrigena sp. nov., an extremely halophilic archaeon isolated from a saline sediment.</title>
        <authorList>
            <person name="Liu B.-B."/>
        </authorList>
    </citation>
    <scope>NUCLEOTIDE SEQUENCE</scope>
    <source>
        <strain evidence="2">SYSU A121-1</strain>
    </source>
</reference>
<evidence type="ECO:0000259" key="1">
    <source>
        <dbReference type="Pfam" id="PF13610"/>
    </source>
</evidence>
<dbReference type="RefSeq" id="WP_174703414.1">
    <property type="nucleotide sequence ID" value="NZ_JABURA010000003.1"/>
</dbReference>
<dbReference type="InterPro" id="IPR032874">
    <property type="entry name" value="DDE_dom"/>
</dbReference>
<proteinExistence type="predicted"/>
<dbReference type="EMBL" id="JABURA010000003">
    <property type="protein sequence ID" value="NUB93766.1"/>
    <property type="molecule type" value="Genomic_DNA"/>
</dbReference>
<dbReference type="OrthoDB" id="359563at2157"/>
<dbReference type="Proteomes" id="UP000728647">
    <property type="component" value="Unassembled WGS sequence"/>
</dbReference>
<name>A0A8J8GPU0_9EURY</name>
<evidence type="ECO:0000313" key="3">
    <source>
        <dbReference type="Proteomes" id="UP000728647"/>
    </source>
</evidence>
<dbReference type="PANTHER" id="PTHR39967:SF1">
    <property type="entry name" value="ISH14-TYPE TRANSPOSASE HSIRS44"/>
    <property type="match status" value="1"/>
</dbReference>
<dbReference type="PANTHER" id="PTHR39967">
    <property type="match status" value="1"/>
</dbReference>
<protein>
    <submittedName>
        <fullName evidence="2">DDE-type integrase/transposase/recombinase</fullName>
    </submittedName>
</protein>
<dbReference type="Pfam" id="PF13610">
    <property type="entry name" value="DDE_Tnp_IS240"/>
    <property type="match status" value="1"/>
</dbReference>
<evidence type="ECO:0000313" key="2">
    <source>
        <dbReference type="EMBL" id="NUB93766.1"/>
    </source>
</evidence>
<sequence length="94" mass="10733">MVGESNIRPDSRTLRVLRTTKPSRIAIDETAVKINGNWSWVYTAISIGSRLLFDVAVFGRRGTDSAVAFHYRSTEKYDPRHGISRRCLQSLEYD</sequence>
<feature type="domain" description="DDE" evidence="1">
    <location>
        <begin position="24"/>
        <end position="79"/>
    </location>
</feature>
<comment type="caution">
    <text evidence="2">The sequence shown here is derived from an EMBL/GenBank/DDBJ whole genome shotgun (WGS) entry which is preliminary data.</text>
</comment>
<dbReference type="AlphaFoldDB" id="A0A8J8GPU0"/>
<organism evidence="2 3">
    <name type="scientific">Haloterrigena gelatinilytica</name>
    <dbReference type="NCBI Taxonomy" id="2741724"/>
    <lineage>
        <taxon>Archaea</taxon>
        <taxon>Methanobacteriati</taxon>
        <taxon>Methanobacteriota</taxon>
        <taxon>Stenosarchaea group</taxon>
        <taxon>Halobacteria</taxon>
        <taxon>Halobacteriales</taxon>
        <taxon>Natrialbaceae</taxon>
        <taxon>Haloterrigena</taxon>
    </lineage>
</organism>
<accession>A0A8J8GPU0</accession>